<dbReference type="RefSeq" id="WP_097096970.1">
    <property type="nucleotide sequence ID" value="NZ_OCMY01000001.1"/>
</dbReference>
<gene>
    <name evidence="1" type="ORF">SAMN06273570_3566</name>
</gene>
<protein>
    <submittedName>
        <fullName evidence="1">Uncharacterized protein</fullName>
    </submittedName>
</protein>
<dbReference type="Proteomes" id="UP000219271">
    <property type="component" value="Unassembled WGS sequence"/>
</dbReference>
<evidence type="ECO:0000313" key="1">
    <source>
        <dbReference type="EMBL" id="SOD39126.1"/>
    </source>
</evidence>
<reference evidence="2" key="1">
    <citation type="submission" date="2017-09" db="EMBL/GenBank/DDBJ databases">
        <authorList>
            <person name="Varghese N."/>
            <person name="Submissions S."/>
        </authorList>
    </citation>
    <scope>NUCLEOTIDE SEQUENCE [LARGE SCALE GENOMIC DNA]</scope>
    <source>
        <strain evidence="2">JKS000234</strain>
    </source>
</reference>
<accession>A0A286BY92</accession>
<evidence type="ECO:0000313" key="2">
    <source>
        <dbReference type="Proteomes" id="UP000219271"/>
    </source>
</evidence>
<dbReference type="AlphaFoldDB" id="A0A286BY92"/>
<keyword evidence="2" id="KW-1185">Reference proteome</keyword>
<sequence>MIRLSLGQLNSFNTRSTLRGISSLKSNLSSINTSFSFNLSFFTGARLRFGAVAHHSHWLKTAYKEAK</sequence>
<organism evidence="1 2">
    <name type="scientific">Candidatus Pantoea floridensis</name>
    <dbReference type="NCBI Taxonomy" id="1938870"/>
    <lineage>
        <taxon>Bacteria</taxon>
        <taxon>Pseudomonadati</taxon>
        <taxon>Pseudomonadota</taxon>
        <taxon>Gammaproteobacteria</taxon>
        <taxon>Enterobacterales</taxon>
        <taxon>Erwiniaceae</taxon>
        <taxon>Pantoea</taxon>
    </lineage>
</organism>
<name>A0A286BY92_9GAMM</name>
<dbReference type="EMBL" id="OCMY01000001">
    <property type="protein sequence ID" value="SOD39126.1"/>
    <property type="molecule type" value="Genomic_DNA"/>
</dbReference>
<proteinExistence type="predicted"/>